<dbReference type="PANTHER" id="PTHR30457">
    <property type="entry name" value="5'-NUCLEOTIDASE SURE"/>
    <property type="match status" value="1"/>
</dbReference>
<keyword evidence="6" id="KW-0732">Signal</keyword>
<evidence type="ECO:0000313" key="8">
    <source>
        <dbReference type="EMBL" id="TLX79606.1"/>
    </source>
</evidence>
<organism evidence="8 9">
    <name type="scientific">Pseudomonas nicosulfuronedens</name>
    <dbReference type="NCBI Taxonomy" id="2571105"/>
    <lineage>
        <taxon>Bacteria</taxon>
        <taxon>Pseudomonadati</taxon>
        <taxon>Pseudomonadota</taxon>
        <taxon>Gammaproteobacteria</taxon>
        <taxon>Pseudomonadales</taxon>
        <taxon>Pseudomonadaceae</taxon>
        <taxon>Pseudomonas</taxon>
    </lineage>
</organism>
<dbReference type="Gene3D" id="3.40.1210.10">
    <property type="entry name" value="Survival protein SurE-like phosphatase/nucleotidase"/>
    <property type="match status" value="1"/>
</dbReference>
<dbReference type="InterPro" id="IPR036523">
    <property type="entry name" value="SurE-like_sf"/>
</dbReference>
<dbReference type="InterPro" id="IPR002828">
    <property type="entry name" value="SurE-like_Pase/nucleotidase"/>
</dbReference>
<dbReference type="EMBL" id="SWDV01000005">
    <property type="protein sequence ID" value="TLX79606.1"/>
    <property type="molecule type" value="Genomic_DNA"/>
</dbReference>
<dbReference type="PANTHER" id="PTHR30457:SF0">
    <property type="entry name" value="PHOSPHATASE, PUTATIVE (AFU_ORTHOLOGUE AFUA_4G01070)-RELATED"/>
    <property type="match status" value="1"/>
</dbReference>
<feature type="domain" description="Survival protein SurE-like phosphatase/nucleotidase" evidence="7">
    <location>
        <begin position="23"/>
        <end position="228"/>
    </location>
</feature>
<evidence type="ECO:0000256" key="4">
    <source>
        <dbReference type="ARBA" id="ARBA00022723"/>
    </source>
</evidence>
<gene>
    <name evidence="8" type="ORF">FAS41_08040</name>
</gene>
<dbReference type="Pfam" id="PF01975">
    <property type="entry name" value="SurE"/>
    <property type="match status" value="1"/>
</dbReference>
<dbReference type="AlphaFoldDB" id="A0A5R9RA27"/>
<evidence type="ECO:0000256" key="3">
    <source>
        <dbReference type="ARBA" id="ARBA00012643"/>
    </source>
</evidence>
<dbReference type="SUPFAM" id="SSF64167">
    <property type="entry name" value="SurE-like"/>
    <property type="match status" value="1"/>
</dbReference>
<evidence type="ECO:0000256" key="6">
    <source>
        <dbReference type="SAM" id="SignalP"/>
    </source>
</evidence>
<evidence type="ECO:0000313" key="9">
    <source>
        <dbReference type="Proteomes" id="UP000306635"/>
    </source>
</evidence>
<keyword evidence="9" id="KW-1185">Reference proteome</keyword>
<dbReference type="GO" id="GO:0046872">
    <property type="term" value="F:metal ion binding"/>
    <property type="evidence" value="ECO:0007669"/>
    <property type="project" value="UniProtKB-KW"/>
</dbReference>
<dbReference type="EC" id="3.1.3.5" evidence="3"/>
<feature type="chain" id="PRO_5024406786" description="5'-nucleotidase" evidence="6">
    <location>
        <begin position="21"/>
        <end position="314"/>
    </location>
</feature>
<evidence type="ECO:0000256" key="2">
    <source>
        <dbReference type="ARBA" id="ARBA00011062"/>
    </source>
</evidence>
<feature type="signal peptide" evidence="6">
    <location>
        <begin position="1"/>
        <end position="20"/>
    </location>
</feature>
<proteinExistence type="inferred from homology"/>
<reference evidence="8 9" key="1">
    <citation type="submission" date="2019-04" db="EMBL/GenBank/DDBJ databases">
        <authorList>
            <person name="Li M."/>
        </authorList>
    </citation>
    <scope>NUCLEOTIDE SEQUENCE [LARGE SCALE GENOMIC DNA]</scope>
    <source>
        <strain evidence="8 9">LAM1902</strain>
    </source>
</reference>
<evidence type="ECO:0000256" key="1">
    <source>
        <dbReference type="ARBA" id="ARBA00000815"/>
    </source>
</evidence>
<comment type="similarity">
    <text evidence="2">Belongs to the SurE nucleotidase family.</text>
</comment>
<comment type="caution">
    <text evidence="8">The sequence shown here is derived from an EMBL/GenBank/DDBJ whole genome shotgun (WGS) entry which is preliminary data.</text>
</comment>
<sequence length="314" mass="32866">MRFASLLLAAGCALAQPAFALNILLSNDDGYRHPNIRALYSALKADGHTVRIAAPYSDQSARGGAFFFGRQTQVGHDDDPAYPDSYYLTTTEKGLCETDSCAGKQVDIRISGTPVMAVLLGLEKILPHPDLVIVGPNPGNNLGALNSASGTFNAASVAVLSGVPALAVSADLKEQDSPRIAAIVTRLVDALDQHRLADGALLPKGVGLNLNLPPLEKLQGARLTRIGSYVPFHALYTEDLGKLDAQLAGKPGIGFAWSPPPDASNAEDEAVWVAKGYLTLSPFNALPGAPADSERLGAALTPLLGQATLTEQKP</sequence>
<dbReference type="Proteomes" id="UP000306635">
    <property type="component" value="Unassembled WGS sequence"/>
</dbReference>
<dbReference type="InterPro" id="IPR030048">
    <property type="entry name" value="SurE"/>
</dbReference>
<dbReference type="OrthoDB" id="9780815at2"/>
<evidence type="ECO:0000256" key="5">
    <source>
        <dbReference type="ARBA" id="ARBA00022801"/>
    </source>
</evidence>
<comment type="catalytic activity">
    <reaction evidence="1">
        <text>a ribonucleoside 5'-phosphate + H2O = a ribonucleoside + phosphate</text>
        <dbReference type="Rhea" id="RHEA:12484"/>
        <dbReference type="ChEBI" id="CHEBI:15377"/>
        <dbReference type="ChEBI" id="CHEBI:18254"/>
        <dbReference type="ChEBI" id="CHEBI:43474"/>
        <dbReference type="ChEBI" id="CHEBI:58043"/>
        <dbReference type="EC" id="3.1.3.5"/>
    </reaction>
</comment>
<dbReference type="GO" id="GO:0008253">
    <property type="term" value="F:5'-nucleotidase activity"/>
    <property type="evidence" value="ECO:0007669"/>
    <property type="project" value="UniProtKB-EC"/>
</dbReference>
<evidence type="ECO:0000259" key="7">
    <source>
        <dbReference type="Pfam" id="PF01975"/>
    </source>
</evidence>
<protein>
    <recommendedName>
        <fullName evidence="3">5'-nucleotidase</fullName>
        <ecNumber evidence="3">3.1.3.5</ecNumber>
    </recommendedName>
</protein>
<name>A0A5R9RA27_9PSED</name>
<accession>A0A5R9RA27</accession>
<keyword evidence="4" id="KW-0479">Metal-binding</keyword>
<keyword evidence="5" id="KW-0378">Hydrolase</keyword>
<dbReference type="RefSeq" id="WP_138521071.1">
    <property type="nucleotide sequence ID" value="NZ_SWDV01000005.1"/>
</dbReference>